<sequence length="959" mass="109414">MKILSWNVRGLGQSRTVGRLRNFLRDVNPAVIFLIETKLQSAQMEKVRKSFGYQFGIDISSRGRSGGLSLAWKSSCKVTLRSFSVRHIDVILEEDSDGCSWRFTGFYGAPEVENRAASWNLLRQLNDLPDFPWMVMGDFNELLFASEKSGGRLRNSSQMDNFRNALEDCSLKDVGFRGPWYTWEWGRLTSNNIRERLDRGVANDPWWSLFSHFDLEHLPHTISDHCPLLLNTHAAISTRQQFEHFRFEAAWLVEESCEQEVSRLWNASAGSIPTRLRQVGEGLNSWFRTLRKEKRITVTDLKTRLKELSELHPSDEVLGEILDTKIALNLEADREELYWEQRARANWLNNGDRNTSFFHSFASQRRNRNRIRKLRGANDEIIDSDEGIFAAVVEYFKSLYMTKGVDDPSTILDEIDACVSSEMNRSLLRTFSRDEVLVAVRSMGPLKASGKDGIGAVFYQRFWHIVGKEVADYCIDVINGLQDISEINSTHIVLVPKVDDPINMSQFRPISLCNVLYKIIAKVLANRFQHALPKCIDEAQCAFLLGRLISDNIIAGYEVLHCFKNRRMERRGSFALKLDMSKTYDMVEWPFIEAIMRKLGFADQWISLISKCICMVNYAVVINGGISEYFVPTRGLRQGDPLSPYLFLICSEGLSALLRGAISNGSLRGARIARGALLISHLLFANDSIIFREATAEGAAQLKDLLDMYSRCSGHCIKFSKSSVYFSSNVIDANENDVCRVLAVQMQTCLDKYLGLPSMVGRNKKRSLTFMAEKCSKSLSTWSPRLLSMGGKEVYIKAVLQALPLYAMSVFLLPKSPCQDLQAKFVKYWWQKKTDKKGIHWCSWSELCVLKEDDGMSFRDMGKFNIALLAKQGWRIIINPTSLVARILKAKYFPTVNFMHSRVGSNPSYILRSIWASKRTLELGLFWRVDAGRSVSIWNDYWLPDFPLRLVSSPAVPEL</sequence>
<comment type="caution">
    <text evidence="2">The sequence shown here is derived from an EMBL/GenBank/DDBJ whole genome shotgun (WGS) entry which is preliminary data.</text>
</comment>
<name>A0A9W7HW70_HIBTR</name>
<dbReference type="PANTHER" id="PTHR33116">
    <property type="entry name" value="REVERSE TRANSCRIPTASE ZINC-BINDING DOMAIN-CONTAINING PROTEIN-RELATED-RELATED"/>
    <property type="match status" value="1"/>
</dbReference>
<protein>
    <recommendedName>
        <fullName evidence="1">Reverse transcriptase domain-containing protein</fullName>
    </recommendedName>
</protein>
<dbReference type="SUPFAM" id="SSF56672">
    <property type="entry name" value="DNA/RNA polymerases"/>
    <property type="match status" value="1"/>
</dbReference>
<dbReference type="OrthoDB" id="428918at2759"/>
<organism evidence="2 3">
    <name type="scientific">Hibiscus trionum</name>
    <name type="common">Flower of an hour</name>
    <dbReference type="NCBI Taxonomy" id="183268"/>
    <lineage>
        <taxon>Eukaryota</taxon>
        <taxon>Viridiplantae</taxon>
        <taxon>Streptophyta</taxon>
        <taxon>Embryophyta</taxon>
        <taxon>Tracheophyta</taxon>
        <taxon>Spermatophyta</taxon>
        <taxon>Magnoliopsida</taxon>
        <taxon>eudicotyledons</taxon>
        <taxon>Gunneridae</taxon>
        <taxon>Pentapetalae</taxon>
        <taxon>rosids</taxon>
        <taxon>malvids</taxon>
        <taxon>Malvales</taxon>
        <taxon>Malvaceae</taxon>
        <taxon>Malvoideae</taxon>
        <taxon>Hibiscus</taxon>
    </lineage>
</organism>
<evidence type="ECO:0000259" key="1">
    <source>
        <dbReference type="PROSITE" id="PS50878"/>
    </source>
</evidence>
<dbReference type="AlphaFoldDB" id="A0A9W7HW70"/>
<dbReference type="CDD" id="cd01650">
    <property type="entry name" value="RT_nLTR_like"/>
    <property type="match status" value="1"/>
</dbReference>
<dbReference type="Pfam" id="PF00078">
    <property type="entry name" value="RVT_1"/>
    <property type="match status" value="1"/>
</dbReference>
<reference evidence="2" key="1">
    <citation type="submission" date="2023-05" db="EMBL/GenBank/DDBJ databases">
        <title>Genome and transcriptome analyses reveal genes involved in the formation of fine ridges on petal epidermal cells in Hibiscus trionum.</title>
        <authorList>
            <person name="Koshimizu S."/>
            <person name="Masuda S."/>
            <person name="Ishii T."/>
            <person name="Shirasu K."/>
            <person name="Hoshino A."/>
            <person name="Arita M."/>
        </authorList>
    </citation>
    <scope>NUCLEOTIDE SEQUENCE</scope>
    <source>
        <strain evidence="2">Hamamatsu line</strain>
    </source>
</reference>
<evidence type="ECO:0000313" key="3">
    <source>
        <dbReference type="Proteomes" id="UP001165190"/>
    </source>
</evidence>
<dbReference type="InterPro" id="IPR043502">
    <property type="entry name" value="DNA/RNA_pol_sf"/>
</dbReference>
<feature type="domain" description="Reverse transcriptase" evidence="1">
    <location>
        <begin position="476"/>
        <end position="746"/>
    </location>
</feature>
<keyword evidence="3" id="KW-1185">Reference proteome</keyword>
<evidence type="ECO:0000313" key="2">
    <source>
        <dbReference type="EMBL" id="GMI84759.1"/>
    </source>
</evidence>
<dbReference type="Proteomes" id="UP001165190">
    <property type="component" value="Unassembled WGS sequence"/>
</dbReference>
<dbReference type="EMBL" id="BSYR01000020">
    <property type="protein sequence ID" value="GMI84759.1"/>
    <property type="molecule type" value="Genomic_DNA"/>
</dbReference>
<dbReference type="InterPro" id="IPR036691">
    <property type="entry name" value="Endo/exonu/phosph_ase_sf"/>
</dbReference>
<dbReference type="InterPro" id="IPR000477">
    <property type="entry name" value="RT_dom"/>
</dbReference>
<dbReference type="PANTHER" id="PTHR33116:SF86">
    <property type="entry name" value="REVERSE TRANSCRIPTASE DOMAIN-CONTAINING PROTEIN"/>
    <property type="match status" value="1"/>
</dbReference>
<gene>
    <name evidence="2" type="ORF">HRI_002145200</name>
</gene>
<dbReference type="InterPro" id="IPR005135">
    <property type="entry name" value="Endo/exonuclease/phosphatase"/>
</dbReference>
<dbReference type="GO" id="GO:0003824">
    <property type="term" value="F:catalytic activity"/>
    <property type="evidence" value="ECO:0007669"/>
    <property type="project" value="InterPro"/>
</dbReference>
<dbReference type="Gene3D" id="3.60.10.10">
    <property type="entry name" value="Endonuclease/exonuclease/phosphatase"/>
    <property type="match status" value="1"/>
</dbReference>
<dbReference type="PROSITE" id="PS50878">
    <property type="entry name" value="RT_POL"/>
    <property type="match status" value="1"/>
</dbReference>
<dbReference type="Pfam" id="PF03372">
    <property type="entry name" value="Exo_endo_phos"/>
    <property type="match status" value="1"/>
</dbReference>
<dbReference type="SUPFAM" id="SSF56219">
    <property type="entry name" value="DNase I-like"/>
    <property type="match status" value="1"/>
</dbReference>
<proteinExistence type="predicted"/>
<accession>A0A9W7HW70</accession>